<feature type="compositionally biased region" description="Basic residues" evidence="1">
    <location>
        <begin position="201"/>
        <end position="212"/>
    </location>
</feature>
<keyword evidence="4" id="KW-1185">Reference proteome</keyword>
<dbReference type="PROSITE" id="PS50828">
    <property type="entry name" value="SMR"/>
    <property type="match status" value="1"/>
</dbReference>
<sequence length="552" mass="60090">MEDPTARLVGELSSFLDEPTILSICSDFHLNDPEQFQTAREILLSISRDVEAEEATGFNPSGIGADELVDINKLNLDDADETAAAVNESDVKSSDGLTTTTDSSQAQSLFSASSSKASTIDASETFRVGVFDGLRDAEKEEQLLSMFTSLKPVDVRLALKKTKGDASLAIDHLLNIEWLEQTGQRVKGVDGFYTPDETAPQRKRKGKKKKAGVRASESKGSSPSSPVDSEDGAGLNVASLDTELHHAQNIAYLSERFTQPESDVSAIYYNRGESMGASVIQIVDNYLALGIQPVFGPQLSAFEEQLKKQYSWIPVEYFPPIIELTPTRGYAEDVVGILASYFEKPEYLKYDISYSVASSAADGELLSSNGVIDLRAKPAASSGSTTPVTGSFPTNLKSATASVQNWTAMRDHSYNSAAAAFRKGRSDPMFRLAAGYYAERAREQASAQRNAASIEAGYLVEQSSTADKIDLHGLTVQDGVNIALQYVRRWWERLGEDKARKARDGFTVVTGIGRHNSDGKSRLRTNVCKALLADGWKVEVLTGQFLVTGRKR</sequence>
<proteinExistence type="predicted"/>
<accession>A0ABR1RYS9</accession>
<feature type="compositionally biased region" description="Low complexity" evidence="1">
    <location>
        <begin position="213"/>
        <end position="227"/>
    </location>
</feature>
<feature type="compositionally biased region" description="Low complexity" evidence="1">
    <location>
        <begin position="94"/>
        <end position="109"/>
    </location>
</feature>
<dbReference type="Proteomes" id="UP001396898">
    <property type="component" value="Unassembled WGS sequence"/>
</dbReference>
<evidence type="ECO:0000313" key="3">
    <source>
        <dbReference type="EMBL" id="KAK8023086.1"/>
    </source>
</evidence>
<dbReference type="Gene3D" id="3.30.1370.110">
    <property type="match status" value="1"/>
</dbReference>
<feature type="domain" description="Smr" evidence="2">
    <location>
        <begin position="469"/>
        <end position="552"/>
    </location>
</feature>
<protein>
    <submittedName>
        <fullName evidence="3">Smr domain-containing protein</fullName>
    </submittedName>
</protein>
<dbReference type="InterPro" id="IPR002625">
    <property type="entry name" value="Smr_dom"/>
</dbReference>
<dbReference type="InterPro" id="IPR036063">
    <property type="entry name" value="Smr_dom_sf"/>
</dbReference>
<evidence type="ECO:0000256" key="1">
    <source>
        <dbReference type="SAM" id="MobiDB-lite"/>
    </source>
</evidence>
<feature type="region of interest" description="Disordered" evidence="1">
    <location>
        <begin position="190"/>
        <end position="234"/>
    </location>
</feature>
<feature type="region of interest" description="Disordered" evidence="1">
    <location>
        <begin position="85"/>
        <end position="109"/>
    </location>
</feature>
<gene>
    <name evidence="3" type="ORF">PG991_006967</name>
</gene>
<comment type="caution">
    <text evidence="3">The sequence shown here is derived from an EMBL/GenBank/DDBJ whole genome shotgun (WGS) entry which is preliminary data.</text>
</comment>
<dbReference type="PANTHER" id="PTHR46535">
    <property type="entry name" value="NEDD4-BINDING PROTEIN 2"/>
    <property type="match status" value="1"/>
</dbReference>
<dbReference type="EMBL" id="JAQQWI010000009">
    <property type="protein sequence ID" value="KAK8023086.1"/>
    <property type="molecule type" value="Genomic_DNA"/>
</dbReference>
<dbReference type="CDD" id="cd14279">
    <property type="entry name" value="CUE"/>
    <property type="match status" value="1"/>
</dbReference>
<reference evidence="3 4" key="1">
    <citation type="submission" date="2023-01" db="EMBL/GenBank/DDBJ databases">
        <title>Analysis of 21 Apiospora genomes using comparative genomics revels a genus with tremendous synthesis potential of carbohydrate active enzymes and secondary metabolites.</title>
        <authorList>
            <person name="Sorensen T."/>
        </authorList>
    </citation>
    <scope>NUCLEOTIDE SEQUENCE [LARGE SCALE GENOMIC DNA]</scope>
    <source>
        <strain evidence="3 4">CBS 20057</strain>
    </source>
</reference>
<evidence type="ECO:0000313" key="4">
    <source>
        <dbReference type="Proteomes" id="UP001396898"/>
    </source>
</evidence>
<dbReference type="SUPFAM" id="SSF160443">
    <property type="entry name" value="SMR domain-like"/>
    <property type="match status" value="1"/>
</dbReference>
<dbReference type="PANTHER" id="PTHR46535:SF1">
    <property type="entry name" value="NEDD4-BINDING PROTEIN 2"/>
    <property type="match status" value="1"/>
</dbReference>
<organism evidence="3 4">
    <name type="scientific">Apiospora marii</name>
    <dbReference type="NCBI Taxonomy" id="335849"/>
    <lineage>
        <taxon>Eukaryota</taxon>
        <taxon>Fungi</taxon>
        <taxon>Dikarya</taxon>
        <taxon>Ascomycota</taxon>
        <taxon>Pezizomycotina</taxon>
        <taxon>Sordariomycetes</taxon>
        <taxon>Xylariomycetidae</taxon>
        <taxon>Amphisphaeriales</taxon>
        <taxon>Apiosporaceae</taxon>
        <taxon>Apiospora</taxon>
    </lineage>
</organism>
<name>A0ABR1RYS9_9PEZI</name>
<dbReference type="InterPro" id="IPR052772">
    <property type="entry name" value="Endo/PolyKinase_Domain-Protein"/>
</dbReference>
<evidence type="ECO:0000259" key="2">
    <source>
        <dbReference type="PROSITE" id="PS50828"/>
    </source>
</evidence>